<organism evidence="1 2">
    <name type="scientific">Phytophthora fragariae</name>
    <dbReference type="NCBI Taxonomy" id="53985"/>
    <lineage>
        <taxon>Eukaryota</taxon>
        <taxon>Sar</taxon>
        <taxon>Stramenopiles</taxon>
        <taxon>Oomycota</taxon>
        <taxon>Peronosporomycetes</taxon>
        <taxon>Peronosporales</taxon>
        <taxon>Peronosporaceae</taxon>
        <taxon>Phytophthora</taxon>
    </lineage>
</organism>
<reference evidence="1 2" key="1">
    <citation type="submission" date="2018-09" db="EMBL/GenBank/DDBJ databases">
        <title>Genomic investigation of the strawberry pathogen Phytophthora fragariae indicates pathogenicity is determined by transcriptional variation in three key races.</title>
        <authorList>
            <person name="Adams T.M."/>
            <person name="Armitage A.D."/>
            <person name="Sobczyk M.K."/>
            <person name="Bates H.J."/>
            <person name="Dunwell J.M."/>
            <person name="Nellist C.F."/>
            <person name="Harrison R.J."/>
        </authorList>
    </citation>
    <scope>NUCLEOTIDE SEQUENCE [LARGE SCALE GENOMIC DNA]</scope>
    <source>
        <strain evidence="1 2">NOV-77</strain>
    </source>
</reference>
<dbReference type="AlphaFoldDB" id="A0A6G0RFE3"/>
<protein>
    <submittedName>
        <fullName evidence="1">Uncharacterized protein</fullName>
    </submittedName>
</protein>
<accession>A0A6G0RFE3</accession>
<evidence type="ECO:0000313" key="2">
    <source>
        <dbReference type="Proteomes" id="UP000486351"/>
    </source>
</evidence>
<sequence length="81" mass="8291">MHPSTRLAPWPASCAWPPSLLSPSSACPTPRCCSCPPPVECGARDARSAAPRGTTGALTPSACGAVIFPLARPSCPPSFEE</sequence>
<proteinExistence type="predicted"/>
<dbReference type="Proteomes" id="UP000486351">
    <property type="component" value="Unassembled WGS sequence"/>
</dbReference>
<evidence type="ECO:0000313" key="1">
    <source>
        <dbReference type="EMBL" id="KAE9332323.1"/>
    </source>
</evidence>
<comment type="caution">
    <text evidence="1">The sequence shown here is derived from an EMBL/GenBank/DDBJ whole genome shotgun (WGS) entry which is preliminary data.</text>
</comment>
<name>A0A6G0RFE3_9STRA</name>
<gene>
    <name evidence="1" type="ORF">PF008_g15001</name>
</gene>
<dbReference type="EMBL" id="QXFY01000954">
    <property type="protein sequence ID" value="KAE9332323.1"/>
    <property type="molecule type" value="Genomic_DNA"/>
</dbReference>